<evidence type="ECO:0000313" key="1">
    <source>
        <dbReference type="EMBL" id="EKN65221.1"/>
    </source>
</evidence>
<proteinExistence type="predicted"/>
<name>K6DWI5_9BACI</name>
<dbReference type="AlphaFoldDB" id="K6DWI5"/>
<dbReference type="RefSeq" id="WP_007087250.1">
    <property type="nucleotide sequence ID" value="NZ_AJLS01000137.1"/>
</dbReference>
<protein>
    <submittedName>
        <fullName evidence="1">AraC family transcriptional regulator</fullName>
    </submittedName>
</protein>
<gene>
    <name evidence="1" type="ORF">BABA_21291</name>
</gene>
<accession>K6DWI5</accession>
<organism evidence="1 2">
    <name type="scientific">Neobacillus bataviensis LMG 21833</name>
    <dbReference type="NCBI Taxonomy" id="1117379"/>
    <lineage>
        <taxon>Bacteria</taxon>
        <taxon>Bacillati</taxon>
        <taxon>Bacillota</taxon>
        <taxon>Bacilli</taxon>
        <taxon>Bacillales</taxon>
        <taxon>Bacillaceae</taxon>
        <taxon>Neobacillus</taxon>
    </lineage>
</organism>
<dbReference type="Proteomes" id="UP000006316">
    <property type="component" value="Unassembled WGS sequence"/>
</dbReference>
<dbReference type="eggNOG" id="COG2207">
    <property type="taxonomic scope" value="Bacteria"/>
</dbReference>
<reference evidence="1 2" key="1">
    <citation type="journal article" date="2012" name="Front. Microbiol.">
        <title>Redundancy and modularity in membrane-associated dissimilatory nitrate reduction in Bacillus.</title>
        <authorList>
            <person name="Heylen K."/>
            <person name="Keltjens J."/>
        </authorList>
    </citation>
    <scope>NUCLEOTIDE SEQUENCE [LARGE SCALE GENOMIC DNA]</scope>
    <source>
        <strain evidence="2">LMG 21833T</strain>
    </source>
</reference>
<dbReference type="OrthoDB" id="9801721at2"/>
<keyword evidence="2" id="KW-1185">Reference proteome</keyword>
<comment type="caution">
    <text evidence="1">The sequence shown here is derived from an EMBL/GenBank/DDBJ whole genome shotgun (WGS) entry which is preliminary data.</text>
</comment>
<dbReference type="PATRIC" id="fig|1117379.3.peg.4414"/>
<dbReference type="EMBL" id="AJLS01000137">
    <property type="protein sequence ID" value="EKN65221.1"/>
    <property type="molecule type" value="Genomic_DNA"/>
</dbReference>
<dbReference type="STRING" id="1117379.BABA_21291"/>
<sequence>MIQIQPLHILNGQEMYNYFNKTNFLEQERMIPFNEAMCYGNTTGELFSQEFVEVRAMVHHVTPEQYADITLKPLHSLFSGNFTSIECWFDADMFCQINLLTILGWLDQQHYQDPITLHIVGEQFKPVECFRLKVEGYNALYQQVVMDKTMPKVIHPAPLKKGVELYLNYRNKDSDLMLDIQRHQAVPETELVSALIEKFQDYGLGDVQYIELIREQRKKRITGISILED</sequence>
<evidence type="ECO:0000313" key="2">
    <source>
        <dbReference type="Proteomes" id="UP000006316"/>
    </source>
</evidence>